<dbReference type="EMBL" id="CP017141">
    <property type="protein sequence ID" value="AOM76414.1"/>
    <property type="molecule type" value="Genomic_DNA"/>
</dbReference>
<dbReference type="PANTHER" id="PTHR42852:SF13">
    <property type="entry name" value="PROTEIN DIPZ"/>
    <property type="match status" value="1"/>
</dbReference>
<dbReference type="InterPro" id="IPR036249">
    <property type="entry name" value="Thioredoxin-like_sf"/>
</dbReference>
<name>A0A1D7QCU9_9SPHI</name>
<sequence>MSKQTYADKQENTIRFNVKITSPKPPFIAFGHLKGKHAQETEMIMLDQGQASIKRKIPAKLQIASFGEIPVLVSEGGVVNLSIELLKERIAGHAYIARFKGINAFKQSIPYQISSLYRISVEDLKMMDAEALRKCFLEKGRQAQQLIRKAKVEDPKERSLLLRYESVLRVLAIGAFNRAHETKQDISAEIYTALLEAYNFKGENLNRICQGNTMDSYVQILLAGKSRPSDARLKKMELLLTDRNQFVIQRYVIAEFRAMFRPKGLTPELDAFYSKLKLACTDAEILKELDQFYTYQVNLMPGKPATDFALRDWNGKMVKISDFKGKMLVIDCWGTWCSGCLENLPFFEKIAEGYKDSTDIVFMTMALEPEDGLSWRQYIKEHHMEKGIHLHIPNVETDPVWGLLRNVYQLDTYPRYMVIDRQGNFIDAYLDYPMFPVFKEKIDRWYKEKR</sequence>
<dbReference type="Gene3D" id="3.40.30.10">
    <property type="entry name" value="Glutaredoxin"/>
    <property type="match status" value="1"/>
</dbReference>
<proteinExistence type="predicted"/>
<gene>
    <name evidence="2" type="ORF">BFS30_04140</name>
</gene>
<dbReference type="PANTHER" id="PTHR42852">
    <property type="entry name" value="THIOL:DISULFIDE INTERCHANGE PROTEIN DSBE"/>
    <property type="match status" value="1"/>
</dbReference>
<dbReference type="Proteomes" id="UP000094313">
    <property type="component" value="Chromosome"/>
</dbReference>
<dbReference type="GO" id="GO:0016491">
    <property type="term" value="F:oxidoreductase activity"/>
    <property type="evidence" value="ECO:0007669"/>
    <property type="project" value="InterPro"/>
</dbReference>
<dbReference type="SUPFAM" id="SSF52833">
    <property type="entry name" value="Thioredoxin-like"/>
    <property type="match status" value="1"/>
</dbReference>
<dbReference type="RefSeq" id="WP_069378110.1">
    <property type="nucleotide sequence ID" value="NZ_CP017141.1"/>
</dbReference>
<protein>
    <recommendedName>
        <fullName evidence="1">Thioredoxin domain-containing protein</fullName>
    </recommendedName>
</protein>
<dbReference type="AlphaFoldDB" id="A0A1D7QCU9"/>
<dbReference type="PROSITE" id="PS51352">
    <property type="entry name" value="THIOREDOXIN_2"/>
    <property type="match status" value="1"/>
</dbReference>
<evidence type="ECO:0000313" key="2">
    <source>
        <dbReference type="EMBL" id="AOM76414.1"/>
    </source>
</evidence>
<dbReference type="CDD" id="cd02966">
    <property type="entry name" value="TlpA_like_family"/>
    <property type="match status" value="1"/>
</dbReference>
<dbReference type="InterPro" id="IPR013766">
    <property type="entry name" value="Thioredoxin_domain"/>
</dbReference>
<dbReference type="InterPro" id="IPR013740">
    <property type="entry name" value="Redoxin"/>
</dbReference>
<reference evidence="2 3" key="1">
    <citation type="submission" date="2016-08" db="EMBL/GenBank/DDBJ databases">
        <authorList>
            <person name="Seilhamer J.J."/>
        </authorList>
    </citation>
    <scope>NUCLEOTIDE SEQUENCE [LARGE SCALE GENOMIC DNA]</scope>
    <source>
        <strain evidence="2 3">DX4</strain>
    </source>
</reference>
<organism evidence="2 3">
    <name type="scientific">Pedobacter steynii</name>
    <dbReference type="NCBI Taxonomy" id="430522"/>
    <lineage>
        <taxon>Bacteria</taxon>
        <taxon>Pseudomonadati</taxon>
        <taxon>Bacteroidota</taxon>
        <taxon>Sphingobacteriia</taxon>
        <taxon>Sphingobacteriales</taxon>
        <taxon>Sphingobacteriaceae</taxon>
        <taxon>Pedobacter</taxon>
    </lineage>
</organism>
<dbReference type="InterPro" id="IPR050553">
    <property type="entry name" value="Thioredoxin_ResA/DsbE_sf"/>
</dbReference>
<keyword evidence="3" id="KW-1185">Reference proteome</keyword>
<accession>A0A1D7QCU9</accession>
<evidence type="ECO:0000259" key="1">
    <source>
        <dbReference type="PROSITE" id="PS51352"/>
    </source>
</evidence>
<dbReference type="Pfam" id="PF08534">
    <property type="entry name" value="Redoxin"/>
    <property type="match status" value="1"/>
</dbReference>
<dbReference type="KEGG" id="psty:BFS30_04140"/>
<feature type="domain" description="Thioredoxin" evidence="1">
    <location>
        <begin position="299"/>
        <end position="450"/>
    </location>
</feature>
<evidence type="ECO:0000313" key="3">
    <source>
        <dbReference type="Proteomes" id="UP000094313"/>
    </source>
</evidence>